<dbReference type="EMBL" id="CM003529">
    <property type="protein sequence ID" value="RCV12006.1"/>
    <property type="molecule type" value="Genomic_DNA"/>
</dbReference>
<name>A0A368QL35_SETIT</name>
<dbReference type="EMBL" id="CM003530">
    <property type="protein sequence ID" value="RCV18685.1"/>
    <property type="molecule type" value="Genomic_DNA"/>
</dbReference>
<accession>A0A368QL35</accession>
<organism evidence="2">
    <name type="scientific">Setaria italica</name>
    <name type="common">Foxtail millet</name>
    <name type="synonym">Panicum italicum</name>
    <dbReference type="NCBI Taxonomy" id="4555"/>
    <lineage>
        <taxon>Eukaryota</taxon>
        <taxon>Viridiplantae</taxon>
        <taxon>Streptophyta</taxon>
        <taxon>Embryophyta</taxon>
        <taxon>Tracheophyta</taxon>
        <taxon>Spermatophyta</taxon>
        <taxon>Magnoliopsida</taxon>
        <taxon>Liliopsida</taxon>
        <taxon>Poales</taxon>
        <taxon>Poaceae</taxon>
        <taxon>PACMAD clade</taxon>
        <taxon>Panicoideae</taxon>
        <taxon>Panicodae</taxon>
        <taxon>Paniceae</taxon>
        <taxon>Cenchrinae</taxon>
        <taxon>Setaria</taxon>
    </lineage>
</organism>
<proteinExistence type="predicted"/>
<evidence type="ECO:0000313" key="1">
    <source>
        <dbReference type="EMBL" id="RCV12006.1"/>
    </source>
</evidence>
<dbReference type="OrthoDB" id="681845at2759"/>
<reference evidence="2" key="1">
    <citation type="journal article" date="2012" name="Nat. Biotechnol.">
        <title>Reference genome sequence of the model plant Setaria.</title>
        <authorList>
            <person name="Bennetzen J.L."/>
            <person name="Schmutz J."/>
            <person name="Wang H."/>
            <person name="Percifield R."/>
            <person name="Hawkins J."/>
            <person name="Pontaroli A.C."/>
            <person name="Estep M."/>
            <person name="Feng L."/>
            <person name="Vaughn J.N."/>
            <person name="Grimwood J."/>
            <person name="Jenkins J."/>
            <person name="Barry K."/>
            <person name="Lindquist E."/>
            <person name="Hellsten U."/>
            <person name="Deshpande S."/>
            <person name="Wang X."/>
            <person name="Wu X."/>
            <person name="Mitros T."/>
            <person name="Triplett J."/>
            <person name="Yang X."/>
            <person name="Ye C.Y."/>
            <person name="Mauro-Herrera M."/>
            <person name="Wang L."/>
            <person name="Li P."/>
            <person name="Sharma M."/>
            <person name="Sharma R."/>
            <person name="Ronald P.C."/>
            <person name="Panaud O."/>
            <person name="Kellogg E.A."/>
            <person name="Brutnell T.P."/>
            <person name="Doust A.N."/>
            <person name="Tuskan G.A."/>
            <person name="Rokhsar D."/>
            <person name="Devos K.M."/>
        </authorList>
    </citation>
    <scope>NUCLEOTIDE SEQUENCE [LARGE SCALE GENOMIC DNA]</scope>
    <source>
        <strain evidence="2">Yugu1</strain>
    </source>
</reference>
<evidence type="ECO:0008006" key="3">
    <source>
        <dbReference type="Google" id="ProtNLM"/>
    </source>
</evidence>
<dbReference type="AlphaFoldDB" id="A0A368QL35"/>
<gene>
    <name evidence="1" type="ORF">SETIT_2G233000v2</name>
    <name evidence="2" type="ORF">SETIT_3G321900v2</name>
</gene>
<sequence length="129" mass="15117">MLRRRKKFLQEGYNCVLCQDGIEETVEHLFFDCPTSVSRWFALGITWSANANIHQKIYIAKQGFGQPFFMEIFLIGAWCIWKERNGLIFDNKVPCIATWKTSFKSEVADHLIRIKQNLHPSISQWLHAL</sequence>
<evidence type="ECO:0000313" key="2">
    <source>
        <dbReference type="EMBL" id="RCV18685.1"/>
    </source>
</evidence>
<protein>
    <recommendedName>
        <fullName evidence="3">Reverse transcriptase zinc-binding domain-containing protein</fullName>
    </recommendedName>
</protein>
<reference evidence="2" key="2">
    <citation type="submission" date="2015-07" db="EMBL/GenBank/DDBJ databases">
        <authorList>
            <person name="Noorani M."/>
        </authorList>
    </citation>
    <scope>NUCLEOTIDE SEQUENCE</scope>
    <source>
        <strain evidence="2">Yugu1</strain>
    </source>
</reference>